<gene>
    <name evidence="11" type="ORF">ATJ97_2509</name>
</gene>
<dbReference type="Pfam" id="PF13671">
    <property type="entry name" value="AAA_33"/>
    <property type="match status" value="1"/>
</dbReference>
<evidence type="ECO:0000313" key="11">
    <source>
        <dbReference type="EMBL" id="PFG39989.1"/>
    </source>
</evidence>
<evidence type="ECO:0000256" key="10">
    <source>
        <dbReference type="RuleBase" id="RU363066"/>
    </source>
</evidence>
<dbReference type="InterPro" id="IPR027417">
    <property type="entry name" value="P-loop_NTPase"/>
</dbReference>
<proteinExistence type="inferred from homology"/>
<evidence type="ECO:0000256" key="8">
    <source>
        <dbReference type="ARBA" id="ARBA00023064"/>
    </source>
</evidence>
<evidence type="ECO:0000256" key="1">
    <source>
        <dbReference type="ARBA" id="ARBA00004761"/>
    </source>
</evidence>
<dbReference type="AlphaFoldDB" id="A0A2A9EP37"/>
<protein>
    <recommendedName>
        <fullName evidence="3 10">Gluconokinase</fullName>
        <ecNumber evidence="3 10">2.7.1.12</ecNumber>
    </recommendedName>
</protein>
<reference evidence="11 12" key="1">
    <citation type="submission" date="2017-10" db="EMBL/GenBank/DDBJ databases">
        <title>Sequencing the genomes of 1000 actinobacteria strains.</title>
        <authorList>
            <person name="Klenk H.-P."/>
        </authorList>
    </citation>
    <scope>NUCLEOTIDE SEQUENCE [LARGE SCALE GENOMIC DNA]</scope>
    <source>
        <strain evidence="11 12">DSM 21838</strain>
    </source>
</reference>
<evidence type="ECO:0000256" key="5">
    <source>
        <dbReference type="ARBA" id="ARBA00022741"/>
    </source>
</evidence>
<dbReference type="GO" id="GO:0005524">
    <property type="term" value="F:ATP binding"/>
    <property type="evidence" value="ECO:0007669"/>
    <property type="project" value="UniProtKB-KW"/>
</dbReference>
<comment type="pathway">
    <text evidence="1">Carbohydrate acid metabolism.</text>
</comment>
<keyword evidence="6 10" id="KW-0418">Kinase</keyword>
<dbReference type="GO" id="GO:0019521">
    <property type="term" value="P:D-gluconate metabolic process"/>
    <property type="evidence" value="ECO:0007669"/>
    <property type="project" value="UniProtKB-KW"/>
</dbReference>
<name>A0A2A9EP37_9MICO</name>
<keyword evidence="8" id="KW-0311">Gluconate utilization</keyword>
<keyword evidence="5 10" id="KW-0547">Nucleotide-binding</keyword>
<dbReference type="InterPro" id="IPR006001">
    <property type="entry name" value="Therm_gnt_kin"/>
</dbReference>
<dbReference type="SUPFAM" id="SSF52540">
    <property type="entry name" value="P-loop containing nucleoside triphosphate hydrolases"/>
    <property type="match status" value="1"/>
</dbReference>
<dbReference type="FunFam" id="3.40.50.300:FF:000522">
    <property type="entry name" value="Gluconokinase"/>
    <property type="match status" value="1"/>
</dbReference>
<comment type="catalytic activity">
    <reaction evidence="9 10">
        <text>D-gluconate + ATP = 6-phospho-D-gluconate + ADP + H(+)</text>
        <dbReference type="Rhea" id="RHEA:19433"/>
        <dbReference type="ChEBI" id="CHEBI:15378"/>
        <dbReference type="ChEBI" id="CHEBI:18391"/>
        <dbReference type="ChEBI" id="CHEBI:30616"/>
        <dbReference type="ChEBI" id="CHEBI:58759"/>
        <dbReference type="ChEBI" id="CHEBI:456216"/>
        <dbReference type="EC" id="2.7.1.12"/>
    </reaction>
</comment>
<organism evidence="11 12">
    <name type="scientific">Georgenia soli</name>
    <dbReference type="NCBI Taxonomy" id="638953"/>
    <lineage>
        <taxon>Bacteria</taxon>
        <taxon>Bacillati</taxon>
        <taxon>Actinomycetota</taxon>
        <taxon>Actinomycetes</taxon>
        <taxon>Micrococcales</taxon>
        <taxon>Bogoriellaceae</taxon>
        <taxon>Georgenia</taxon>
    </lineage>
</organism>
<dbReference type="NCBIfam" id="TIGR01313">
    <property type="entry name" value="therm_gnt_kin"/>
    <property type="match status" value="1"/>
</dbReference>
<keyword evidence="7 10" id="KW-0067">ATP-binding</keyword>
<evidence type="ECO:0000256" key="2">
    <source>
        <dbReference type="ARBA" id="ARBA00008420"/>
    </source>
</evidence>
<evidence type="ECO:0000313" key="12">
    <source>
        <dbReference type="Proteomes" id="UP000222106"/>
    </source>
</evidence>
<evidence type="ECO:0000256" key="7">
    <source>
        <dbReference type="ARBA" id="ARBA00022840"/>
    </source>
</evidence>
<dbReference type="PANTHER" id="PTHR43442">
    <property type="entry name" value="GLUCONOKINASE-RELATED"/>
    <property type="match status" value="1"/>
</dbReference>
<keyword evidence="12" id="KW-1185">Reference proteome</keyword>
<evidence type="ECO:0000256" key="9">
    <source>
        <dbReference type="ARBA" id="ARBA00048090"/>
    </source>
</evidence>
<keyword evidence="4 10" id="KW-0808">Transferase</keyword>
<dbReference type="Proteomes" id="UP000222106">
    <property type="component" value="Unassembled WGS sequence"/>
</dbReference>
<sequence length="185" mass="20461">MTEASTAATMSPWPKKARGPRHLVVMGVSGGGKTTIAMMLAGKLGYIFAEGDEFHSEANREKMRSGTPLNDDDRAPWLQSIQDWMTAEAQVGHSTVVTCSALKRKYRDVLRGAEGSTIFVHMAPPVDLTLERMNRRKGHYMPASLLDSQIDTLEELEPDEDGFKVHNVGTPTEVLAEVLDHLKDR</sequence>
<evidence type="ECO:0000256" key="3">
    <source>
        <dbReference type="ARBA" id="ARBA00012054"/>
    </source>
</evidence>
<comment type="caution">
    <text evidence="11">The sequence shown here is derived from an EMBL/GenBank/DDBJ whole genome shotgun (WGS) entry which is preliminary data.</text>
</comment>
<dbReference type="Gene3D" id="3.40.50.300">
    <property type="entry name" value="P-loop containing nucleotide triphosphate hydrolases"/>
    <property type="match status" value="1"/>
</dbReference>
<dbReference type="GO" id="GO:0005737">
    <property type="term" value="C:cytoplasm"/>
    <property type="evidence" value="ECO:0007669"/>
    <property type="project" value="TreeGrafter"/>
</dbReference>
<dbReference type="PANTHER" id="PTHR43442:SF3">
    <property type="entry name" value="GLUCONOKINASE-RELATED"/>
    <property type="match status" value="1"/>
</dbReference>
<dbReference type="EMBL" id="PDJI01000004">
    <property type="protein sequence ID" value="PFG39989.1"/>
    <property type="molecule type" value="Genomic_DNA"/>
</dbReference>
<dbReference type="RefSeq" id="WP_245862444.1">
    <property type="nucleotide sequence ID" value="NZ_PDJI01000004.1"/>
</dbReference>
<comment type="similarity">
    <text evidence="2 10">Belongs to the gluconokinase GntK/GntV family.</text>
</comment>
<dbReference type="EC" id="2.7.1.12" evidence="3 10"/>
<accession>A0A2A9EP37</accession>
<dbReference type="GO" id="GO:0046316">
    <property type="term" value="F:gluconokinase activity"/>
    <property type="evidence" value="ECO:0007669"/>
    <property type="project" value="UniProtKB-EC"/>
</dbReference>
<dbReference type="CDD" id="cd02021">
    <property type="entry name" value="GntK"/>
    <property type="match status" value="1"/>
</dbReference>
<evidence type="ECO:0000256" key="4">
    <source>
        <dbReference type="ARBA" id="ARBA00022679"/>
    </source>
</evidence>
<evidence type="ECO:0000256" key="6">
    <source>
        <dbReference type="ARBA" id="ARBA00022777"/>
    </source>
</evidence>